<organism evidence="1 2">
    <name type="scientific">Aeromonas veronii</name>
    <dbReference type="NCBI Taxonomy" id="654"/>
    <lineage>
        <taxon>Bacteria</taxon>
        <taxon>Pseudomonadati</taxon>
        <taxon>Pseudomonadota</taxon>
        <taxon>Gammaproteobacteria</taxon>
        <taxon>Aeromonadales</taxon>
        <taxon>Aeromonadaceae</taxon>
        <taxon>Aeromonas</taxon>
    </lineage>
</organism>
<name>A0A653KR22_AERVE</name>
<gene>
    <name evidence="1" type="ORF">AERO8C_120316</name>
</gene>
<sequence>MLSPSSGYWRVNKGLILCADVQIMHIMVHGYLF</sequence>
<dbReference type="EMBL" id="CABWLC010000004">
    <property type="protein sequence ID" value="VXA81819.1"/>
    <property type="molecule type" value="Genomic_DNA"/>
</dbReference>
<dbReference type="AlphaFoldDB" id="A0A653KR22"/>
<evidence type="ECO:0000313" key="2">
    <source>
        <dbReference type="Proteomes" id="UP000439123"/>
    </source>
</evidence>
<reference evidence="1 2" key="1">
    <citation type="submission" date="2019-10" db="EMBL/GenBank/DDBJ databases">
        <authorList>
            <person name="Karimi E."/>
        </authorList>
    </citation>
    <scope>NUCLEOTIDE SEQUENCE [LARGE SCALE GENOMIC DNA]</scope>
    <source>
        <strain evidence="1">Aeromonas sp. 8C</strain>
    </source>
</reference>
<protein>
    <submittedName>
        <fullName evidence="1">Uncharacterized protein</fullName>
    </submittedName>
</protein>
<evidence type="ECO:0000313" key="1">
    <source>
        <dbReference type="EMBL" id="VXA81819.1"/>
    </source>
</evidence>
<proteinExistence type="predicted"/>
<accession>A0A653KR22</accession>
<dbReference type="Proteomes" id="UP000439123">
    <property type="component" value="Unassembled WGS sequence"/>
</dbReference>